<gene>
    <name evidence="1" type="ORF">IAA86_07640</name>
</gene>
<proteinExistence type="predicted"/>
<evidence type="ECO:0000313" key="2">
    <source>
        <dbReference type="Proteomes" id="UP000886865"/>
    </source>
</evidence>
<sequence>MANDNNETMPVEVCILTKDHDIKGTVHVSKLTKANRELTELLNDKERRFLAVTNAEIMGKNSSNTPRRYDFLEIHMDAIVIIHPAAQVLFKETSKAQEDIARFRELRNKLSQTKPF</sequence>
<protein>
    <submittedName>
        <fullName evidence="1">Uncharacterized protein</fullName>
    </submittedName>
</protein>
<dbReference type="Proteomes" id="UP000886865">
    <property type="component" value="Unassembled WGS sequence"/>
</dbReference>
<dbReference type="EMBL" id="DVJQ01000065">
    <property type="protein sequence ID" value="HIS74876.1"/>
    <property type="molecule type" value="Genomic_DNA"/>
</dbReference>
<dbReference type="Pfam" id="PF20660">
    <property type="entry name" value="DUF6812"/>
    <property type="match status" value="1"/>
</dbReference>
<dbReference type="InterPro" id="IPR049210">
    <property type="entry name" value="DUF6812"/>
</dbReference>
<reference evidence="1" key="2">
    <citation type="journal article" date="2021" name="PeerJ">
        <title>Extensive microbial diversity within the chicken gut microbiome revealed by metagenomics and culture.</title>
        <authorList>
            <person name="Gilroy R."/>
            <person name="Ravi A."/>
            <person name="Getino M."/>
            <person name="Pursley I."/>
            <person name="Horton D.L."/>
            <person name="Alikhan N.F."/>
            <person name="Baker D."/>
            <person name="Gharbi K."/>
            <person name="Hall N."/>
            <person name="Watson M."/>
            <person name="Adriaenssens E.M."/>
            <person name="Foster-Nyarko E."/>
            <person name="Jarju S."/>
            <person name="Secka A."/>
            <person name="Antonio M."/>
            <person name="Oren A."/>
            <person name="Chaudhuri R.R."/>
            <person name="La Ragione R."/>
            <person name="Hildebrand F."/>
            <person name="Pallen M.J."/>
        </authorList>
    </citation>
    <scope>NUCLEOTIDE SEQUENCE</scope>
    <source>
        <strain evidence="1">CHK152-2871</strain>
    </source>
</reference>
<evidence type="ECO:0000313" key="1">
    <source>
        <dbReference type="EMBL" id="HIS74876.1"/>
    </source>
</evidence>
<accession>A0A9D1FJA1</accession>
<reference evidence="1" key="1">
    <citation type="submission" date="2020-10" db="EMBL/GenBank/DDBJ databases">
        <authorList>
            <person name="Gilroy R."/>
        </authorList>
    </citation>
    <scope>NUCLEOTIDE SEQUENCE</scope>
    <source>
        <strain evidence="1">CHK152-2871</strain>
    </source>
</reference>
<comment type="caution">
    <text evidence="1">The sequence shown here is derived from an EMBL/GenBank/DDBJ whole genome shotgun (WGS) entry which is preliminary data.</text>
</comment>
<dbReference type="AlphaFoldDB" id="A0A9D1FJA1"/>
<organism evidence="1 2">
    <name type="scientific">Candidatus Galligastranaerophilus intestinavium</name>
    <dbReference type="NCBI Taxonomy" id="2840836"/>
    <lineage>
        <taxon>Bacteria</taxon>
        <taxon>Candidatus Galligastranaerophilus</taxon>
    </lineage>
</organism>
<name>A0A9D1FJA1_9BACT</name>